<keyword evidence="2" id="KW-0503">Monooxygenase</keyword>
<organism evidence="2 3">
    <name type="scientific">Zhouia amylolytica AD3</name>
    <dbReference type="NCBI Taxonomy" id="1286632"/>
    <lineage>
        <taxon>Bacteria</taxon>
        <taxon>Pseudomonadati</taxon>
        <taxon>Bacteroidota</taxon>
        <taxon>Flavobacteriia</taxon>
        <taxon>Flavobacteriales</taxon>
        <taxon>Flavobacteriaceae</taxon>
        <taxon>Zhouia</taxon>
    </lineage>
</organism>
<protein>
    <submittedName>
        <fullName evidence="2">Antibiotic biosynthesis monooxygenase</fullName>
    </submittedName>
</protein>
<dbReference type="GO" id="GO:0004497">
    <property type="term" value="F:monooxygenase activity"/>
    <property type="evidence" value="ECO:0007669"/>
    <property type="project" value="UniProtKB-KW"/>
</dbReference>
<dbReference type="RefSeq" id="WP_038262701.1">
    <property type="nucleotide sequence ID" value="NZ_AYXY01000013.1"/>
</dbReference>
<reference evidence="2 3" key="2">
    <citation type="journal article" date="2016" name="Genome Announc.">
        <title>Draft Genome Sequence of Zhouia amylolytica AD3, Isolated from Tidal Flat Sediment.</title>
        <authorList>
            <person name="Jia B."/>
            <person name="Jin H.M."/>
            <person name="Lee H.J."/>
            <person name="Jeon C.O."/>
        </authorList>
    </citation>
    <scope>NUCLEOTIDE SEQUENCE [LARGE SCALE GENOMIC DNA]</scope>
    <source>
        <strain evidence="2 3">AD3</strain>
    </source>
</reference>
<keyword evidence="3" id="KW-1185">Reference proteome</keyword>
<dbReference type="PATRIC" id="fig|1286632.3.peg.799"/>
<dbReference type="InterPro" id="IPR007138">
    <property type="entry name" value="ABM_dom"/>
</dbReference>
<dbReference type="eggNOG" id="COG1359">
    <property type="taxonomic scope" value="Bacteria"/>
</dbReference>
<evidence type="ECO:0000313" key="2">
    <source>
        <dbReference type="EMBL" id="ETN96290.1"/>
    </source>
</evidence>
<dbReference type="Gene3D" id="3.30.70.100">
    <property type="match status" value="1"/>
</dbReference>
<dbReference type="Pfam" id="PF03992">
    <property type="entry name" value="ABM"/>
    <property type="match status" value="1"/>
</dbReference>
<evidence type="ECO:0000259" key="1">
    <source>
        <dbReference type="PROSITE" id="PS51725"/>
    </source>
</evidence>
<comment type="caution">
    <text evidence="2">The sequence shown here is derived from an EMBL/GenBank/DDBJ whole genome shotgun (WGS) entry which is preliminary data.</text>
</comment>
<dbReference type="SUPFAM" id="SSF54909">
    <property type="entry name" value="Dimeric alpha+beta barrel"/>
    <property type="match status" value="1"/>
</dbReference>
<dbReference type="PROSITE" id="PS51725">
    <property type="entry name" value="ABM"/>
    <property type="match status" value="1"/>
</dbReference>
<dbReference type="EMBL" id="AYXY01000013">
    <property type="protein sequence ID" value="ETN96290.1"/>
    <property type="molecule type" value="Genomic_DNA"/>
</dbReference>
<feature type="domain" description="ABM" evidence="1">
    <location>
        <begin position="2"/>
        <end position="91"/>
    </location>
</feature>
<gene>
    <name evidence="2" type="ORF">P278_08010</name>
</gene>
<dbReference type="STRING" id="376730.SAMN04487906_1964"/>
<name>W2UQ76_9FLAO</name>
<dbReference type="InterPro" id="IPR011008">
    <property type="entry name" value="Dimeric_a/b-barrel"/>
</dbReference>
<keyword evidence="2" id="KW-0560">Oxidoreductase</keyword>
<reference evidence="3" key="1">
    <citation type="submission" date="2013-11" db="EMBL/GenBank/DDBJ databases">
        <title>Draft genome sequence from a member of Zhouia, isolated tidal flat.</title>
        <authorList>
            <person name="Jin H."/>
            <person name="Jeon C.O."/>
        </authorList>
    </citation>
    <scope>NUCLEOTIDE SEQUENCE [LARGE SCALE GENOMIC DNA]</scope>
    <source>
        <strain evidence="3">AD3</strain>
    </source>
</reference>
<dbReference type="AlphaFoldDB" id="W2UQ76"/>
<sequence length="98" mass="11878">MLVRIVKMHFEEDKINEFLSFFDKNKEHIRNFEGCRFLELYQDLDQANVFFTYSYWDQESDLENYRNSSLFKGVWATTKKWFNAKPAAWSVHKIVSLP</sequence>
<evidence type="ECO:0000313" key="3">
    <source>
        <dbReference type="Proteomes" id="UP000018850"/>
    </source>
</evidence>
<proteinExistence type="predicted"/>
<dbReference type="Proteomes" id="UP000018850">
    <property type="component" value="Unassembled WGS sequence"/>
</dbReference>
<accession>W2UQ76</accession>